<dbReference type="KEGG" id="vg:80034118"/>
<accession>A0A9E7J8E9</accession>
<dbReference type="Proteomes" id="UP001055786">
    <property type="component" value="Segment"/>
</dbReference>
<evidence type="ECO:0000313" key="2">
    <source>
        <dbReference type="EMBL" id="URC18083.1"/>
    </source>
</evidence>
<organism evidence="2 3">
    <name type="scientific">Arthrobacter phage Cole</name>
    <dbReference type="NCBI Taxonomy" id="2944951"/>
    <lineage>
        <taxon>Viruses</taxon>
        <taxon>Duplodnaviria</taxon>
        <taxon>Heunggongvirae</taxon>
        <taxon>Uroviricota</taxon>
        <taxon>Caudoviricetes</taxon>
        <taxon>Daemsvirinae</taxon>
        <taxon>Nanditavirus</taxon>
        <taxon>Nanditavirus cole</taxon>
    </lineage>
</organism>
<proteinExistence type="predicted"/>
<gene>
    <name evidence="2" type="primary">46</name>
    <name evidence="2" type="ORF">SEA_COLE_46</name>
</gene>
<name>A0A9E7J8E9_9CAUD</name>
<dbReference type="RefSeq" id="YP_010761011.1">
    <property type="nucleotide sequence ID" value="NC_073590.1"/>
</dbReference>
<sequence length="135" mass="14818">MPNRNHGLARNADNESICLCGFRPEILDSVAPVGRDWKAKTIILNHAAALNNDIPEAPRSPDSPFTGNPDAKYPRAGVRPTPDGKWRLTLWDAPDVQHELDEPDFGQLSNAFDYGWLRIGACRDSGTDLNGRAVA</sequence>
<protein>
    <submittedName>
        <fullName evidence="2">Uncharacterized protein</fullName>
    </submittedName>
</protein>
<dbReference type="GeneID" id="80034118"/>
<evidence type="ECO:0000256" key="1">
    <source>
        <dbReference type="SAM" id="MobiDB-lite"/>
    </source>
</evidence>
<keyword evidence="3" id="KW-1185">Reference proteome</keyword>
<reference evidence="2" key="1">
    <citation type="submission" date="2022-04" db="EMBL/GenBank/DDBJ databases">
        <authorList>
            <person name="Alexander J."/>
            <person name="Beall E."/>
            <person name="Blank A."/>
            <person name="Christensen S."/>
            <person name="Falteisek K."/>
            <person name="Fields K."/>
            <person name="Fields S."/>
            <person name="Hubble C."/>
            <person name="Johnson G."/>
            <person name="Kaiser C."/>
            <person name="Kowalski P."/>
            <person name="McCafferty N."/>
            <person name="McIver B."/>
            <person name="Montour A."/>
            <person name="Ott P."/>
            <person name="Pennel L."/>
            <person name="Poncelet M."/>
            <person name="Qureshi E."/>
            <person name="Robertson C."/>
            <person name="Saeed A."/>
            <person name="Schulz N."/>
            <person name="Xiong S."/>
            <person name="Klyczek K."/>
            <person name="Garlena R.A."/>
            <person name="Russell D.A."/>
            <person name="Jacobs-Sera D."/>
            <person name="Hatfull G.F."/>
        </authorList>
    </citation>
    <scope>NUCLEOTIDE SEQUENCE</scope>
</reference>
<feature type="region of interest" description="Disordered" evidence="1">
    <location>
        <begin position="53"/>
        <end position="80"/>
    </location>
</feature>
<evidence type="ECO:0000313" key="3">
    <source>
        <dbReference type="Proteomes" id="UP001055786"/>
    </source>
</evidence>
<dbReference type="EMBL" id="ON392166">
    <property type="protein sequence ID" value="URC18083.1"/>
    <property type="molecule type" value="Genomic_DNA"/>
</dbReference>